<reference evidence="1 2" key="1">
    <citation type="journal article" date="2019" name="Nat. Ecol. Evol.">
        <title>Megaphylogeny resolves global patterns of mushroom evolution.</title>
        <authorList>
            <person name="Varga T."/>
            <person name="Krizsan K."/>
            <person name="Foldi C."/>
            <person name="Dima B."/>
            <person name="Sanchez-Garcia M."/>
            <person name="Sanchez-Ramirez S."/>
            <person name="Szollosi G.J."/>
            <person name="Szarkandi J.G."/>
            <person name="Papp V."/>
            <person name="Albert L."/>
            <person name="Andreopoulos W."/>
            <person name="Angelini C."/>
            <person name="Antonin V."/>
            <person name="Barry K.W."/>
            <person name="Bougher N.L."/>
            <person name="Buchanan P."/>
            <person name="Buyck B."/>
            <person name="Bense V."/>
            <person name="Catcheside P."/>
            <person name="Chovatia M."/>
            <person name="Cooper J."/>
            <person name="Damon W."/>
            <person name="Desjardin D."/>
            <person name="Finy P."/>
            <person name="Geml J."/>
            <person name="Haridas S."/>
            <person name="Hughes K."/>
            <person name="Justo A."/>
            <person name="Karasinski D."/>
            <person name="Kautmanova I."/>
            <person name="Kiss B."/>
            <person name="Kocsube S."/>
            <person name="Kotiranta H."/>
            <person name="LaButti K.M."/>
            <person name="Lechner B.E."/>
            <person name="Liimatainen K."/>
            <person name="Lipzen A."/>
            <person name="Lukacs Z."/>
            <person name="Mihaltcheva S."/>
            <person name="Morgado L.N."/>
            <person name="Niskanen T."/>
            <person name="Noordeloos M.E."/>
            <person name="Ohm R.A."/>
            <person name="Ortiz-Santana B."/>
            <person name="Ovrebo C."/>
            <person name="Racz N."/>
            <person name="Riley R."/>
            <person name="Savchenko A."/>
            <person name="Shiryaev A."/>
            <person name="Soop K."/>
            <person name="Spirin V."/>
            <person name="Szebenyi C."/>
            <person name="Tomsovsky M."/>
            <person name="Tulloss R.E."/>
            <person name="Uehling J."/>
            <person name="Grigoriev I.V."/>
            <person name="Vagvolgyi C."/>
            <person name="Papp T."/>
            <person name="Martin F.M."/>
            <person name="Miettinen O."/>
            <person name="Hibbett D.S."/>
            <person name="Nagy L.G."/>
        </authorList>
    </citation>
    <scope>NUCLEOTIDE SEQUENCE [LARGE SCALE GENOMIC DNA]</scope>
    <source>
        <strain evidence="1 2">FP101781</strain>
    </source>
</reference>
<organism evidence="1 2">
    <name type="scientific">Coprinellus micaceus</name>
    <name type="common">Glistening ink-cap mushroom</name>
    <name type="synonym">Coprinus micaceus</name>
    <dbReference type="NCBI Taxonomy" id="71717"/>
    <lineage>
        <taxon>Eukaryota</taxon>
        <taxon>Fungi</taxon>
        <taxon>Dikarya</taxon>
        <taxon>Basidiomycota</taxon>
        <taxon>Agaricomycotina</taxon>
        <taxon>Agaricomycetes</taxon>
        <taxon>Agaricomycetidae</taxon>
        <taxon>Agaricales</taxon>
        <taxon>Agaricineae</taxon>
        <taxon>Psathyrellaceae</taxon>
        <taxon>Coprinellus</taxon>
    </lineage>
</organism>
<gene>
    <name evidence="1" type="ORF">FA13DRAFT_1730700</name>
</gene>
<keyword evidence="2" id="KW-1185">Reference proteome</keyword>
<evidence type="ECO:0000313" key="1">
    <source>
        <dbReference type="EMBL" id="TEB33651.1"/>
    </source>
</evidence>
<protein>
    <submittedName>
        <fullName evidence="1">Uncharacterized protein</fullName>
    </submittedName>
</protein>
<evidence type="ECO:0000313" key="2">
    <source>
        <dbReference type="Proteomes" id="UP000298030"/>
    </source>
</evidence>
<name>A0A4Y7TI24_COPMI</name>
<dbReference type="AlphaFoldDB" id="A0A4Y7TI24"/>
<accession>A0A4Y7TI24</accession>
<proteinExistence type="predicted"/>
<sequence length="81" mass="9051">MPQPCRWRYRRIPAAISQAFLLPRGARAISRSPKVSSFSAHDWLPALAPPDATQISSRFEFATYSGTIVSAERGQKYKADL</sequence>
<dbReference type="Proteomes" id="UP000298030">
    <property type="component" value="Unassembled WGS sequence"/>
</dbReference>
<dbReference type="EMBL" id="QPFP01000012">
    <property type="protein sequence ID" value="TEB33651.1"/>
    <property type="molecule type" value="Genomic_DNA"/>
</dbReference>
<comment type="caution">
    <text evidence="1">The sequence shown here is derived from an EMBL/GenBank/DDBJ whole genome shotgun (WGS) entry which is preliminary data.</text>
</comment>